<name>A0A852W230_PSEA5</name>
<dbReference type="Proteomes" id="UP000549695">
    <property type="component" value="Unassembled WGS sequence"/>
</dbReference>
<dbReference type="EMBL" id="JACCCZ010000001">
    <property type="protein sequence ID" value="NYG02719.1"/>
    <property type="molecule type" value="Genomic_DNA"/>
</dbReference>
<proteinExistence type="predicted"/>
<comment type="caution">
    <text evidence="1">The sequence shown here is derived from an EMBL/GenBank/DDBJ whole genome shotgun (WGS) entry which is preliminary data.</text>
</comment>
<sequence length="303" mass="31640">MMTVPSGSSADPWPIRPLLAALVDDTSLLQPRTVAPGVDAVVSRYLAARDGHYGGLVGRLVCPASQLPAVVTELARSAPSRPAELALVVDTGLGAVPKALSTVFSRSSLLTPSTVECAAPPDVDGIWLERVSEFVPDEVTPVVEPRRPVEGDEEGTLAWLAAVRRVAEHGCTPKIRLGGPRASDVPEIVDVHKFLLAGLESGTGGISAQGIDRIVREDPSASTPRGRHGLLNLIAAVARMTGVSASPDPAEEALACTDGEKLARELDELPEAAVEQVRTVLPRCGVDPEPVPIADLVALGLLD</sequence>
<protein>
    <submittedName>
        <fullName evidence="1">Uncharacterized protein</fullName>
    </submittedName>
</protein>
<evidence type="ECO:0000313" key="1">
    <source>
        <dbReference type="EMBL" id="NYG02719.1"/>
    </source>
</evidence>
<reference evidence="1 2" key="1">
    <citation type="submission" date="2020-07" db="EMBL/GenBank/DDBJ databases">
        <title>Sequencing the genomes of 1000 actinobacteria strains.</title>
        <authorList>
            <person name="Klenk H.-P."/>
        </authorList>
    </citation>
    <scope>NUCLEOTIDE SEQUENCE [LARGE SCALE GENOMIC DNA]</scope>
    <source>
        <strain evidence="1 2">DSM 44749</strain>
    </source>
</reference>
<gene>
    <name evidence="1" type="ORF">HDA37_003004</name>
</gene>
<accession>A0A852W230</accession>
<organism evidence="1 2">
    <name type="scientific">Pseudonocardia alni</name>
    <name type="common">Amycolata alni</name>
    <dbReference type="NCBI Taxonomy" id="33907"/>
    <lineage>
        <taxon>Bacteria</taxon>
        <taxon>Bacillati</taxon>
        <taxon>Actinomycetota</taxon>
        <taxon>Actinomycetes</taxon>
        <taxon>Pseudonocardiales</taxon>
        <taxon>Pseudonocardiaceae</taxon>
        <taxon>Pseudonocardia</taxon>
    </lineage>
</organism>
<keyword evidence="2" id="KW-1185">Reference proteome</keyword>
<evidence type="ECO:0000313" key="2">
    <source>
        <dbReference type="Proteomes" id="UP000549695"/>
    </source>
</evidence>
<dbReference type="AlphaFoldDB" id="A0A852W230"/>